<feature type="compositionally biased region" description="Low complexity" evidence="1">
    <location>
        <begin position="554"/>
        <end position="564"/>
    </location>
</feature>
<dbReference type="KEGG" id="vg:36841799"/>
<feature type="compositionally biased region" description="Acidic residues" evidence="1">
    <location>
        <begin position="515"/>
        <end position="525"/>
    </location>
</feature>
<reference evidence="2" key="1">
    <citation type="journal article" date="2018" name="Nat. Commun.">
        <title>Diversity and evolution of the emerging Pandoraviridae family.</title>
        <authorList>
            <person name="Legendre M."/>
            <person name="Fabre E."/>
            <person name="Poirot O."/>
            <person name="Jeudy S."/>
            <person name="Lartigue A."/>
            <person name="Alempic J.M."/>
            <person name="Beucher L."/>
            <person name="Philippe N."/>
            <person name="Bertaux L."/>
            <person name="Christo-Foroux E."/>
            <person name="Labadie K."/>
            <person name="Coute Y."/>
            <person name="Abergel C."/>
            <person name="Claverie J.M."/>
        </authorList>
    </citation>
    <scope>NUCLEOTIDE SEQUENCE [LARGE SCALE GENOMIC DNA]</scope>
    <source>
        <strain evidence="2">Macleodensis</strain>
    </source>
</reference>
<sequence>MRSTRNTSGPDDTAPAQTLIAQGQSRNNAFIGIAAADNNNDDDNTRPKHIINTATATAASNKKGPKPLTGDAADERGAVDLFGAWYLDDGARLYGLKPKPGDIERVWQYMLPPRAPSPSAKWCRAYWMRQEAANVAARWGDAKVVAAQNVRKTIDGLYASLDDVVRQITRTGKDARGHHILVMVTHALEEAGWRFVLRRTQSNARERVVPLDSIDVLVNALAVILVDEPEIDAVQRYLGSAAHGSLAGWGAMIEARKQRQSPALSTTTSSPMFFSSTSTPLPTPSVSSLASPHPNPVASSQLDRAALSMPTIAAYPARTSVSRTAVHDRVRIDKHTPCGAPALQGTRGASLHIEPLPSCVSAGDVATSGGHAHNPICVDGMDTPAPFGLDLNNPPDDADDAAWAAIAAAQNNRKRHFDSAQLDRDAAPTGDVTLAKRPRSTPHDTASTPSNVPADHDLPHAGDGATGSIGQSDHHTSMSNHECQDACDGDEQETDDEALDHETTVDNDGANLANNDEETDDEEQDTATRPRIETLAADATLDLMATIQDQNNYQGSTGDDTSQSSDDKHTDHMPLKEWIAWRYCRLSTESHGSDQKAQRYRRNIHDALYRIPPSHASTWSGNQVP</sequence>
<dbReference type="EMBL" id="MG011691">
    <property type="protein sequence ID" value="AVK77344.1"/>
    <property type="molecule type" value="Genomic_DNA"/>
</dbReference>
<accession>A0A2U7UFV2</accession>
<evidence type="ECO:0000256" key="1">
    <source>
        <dbReference type="SAM" id="MobiDB-lite"/>
    </source>
</evidence>
<feature type="region of interest" description="Disordered" evidence="1">
    <location>
        <begin position="414"/>
        <end position="531"/>
    </location>
</feature>
<dbReference type="GeneID" id="36841799"/>
<evidence type="ECO:0000313" key="2">
    <source>
        <dbReference type="EMBL" id="AVK77344.1"/>
    </source>
</evidence>
<name>A0A2U7UFV2_9VIRU</name>
<feature type="region of interest" description="Disordered" evidence="1">
    <location>
        <begin position="551"/>
        <end position="570"/>
    </location>
</feature>
<feature type="compositionally biased region" description="Basic and acidic residues" evidence="1">
    <location>
        <begin position="417"/>
        <end position="426"/>
    </location>
</feature>
<dbReference type="RefSeq" id="YP_009481340.1">
    <property type="nucleotide sequence ID" value="NC_037665.1"/>
</dbReference>
<feature type="compositionally biased region" description="Low complexity" evidence="1">
    <location>
        <begin position="264"/>
        <end position="292"/>
    </location>
</feature>
<proteinExistence type="predicted"/>
<feature type="region of interest" description="Disordered" evidence="1">
    <location>
        <begin position="260"/>
        <end position="299"/>
    </location>
</feature>
<organism evidence="2">
    <name type="scientific">Pandoravirus macleodensis</name>
    <dbReference type="NCBI Taxonomy" id="2107707"/>
    <lineage>
        <taxon>Viruses</taxon>
        <taxon>Pandoravirus</taxon>
    </lineage>
</organism>
<protein>
    <submittedName>
        <fullName evidence="2">Uncharacterized protein</fullName>
    </submittedName>
</protein>
<feature type="compositionally biased region" description="Acidic residues" evidence="1">
    <location>
        <begin position="485"/>
        <end position="499"/>
    </location>
</feature>
<gene>
    <name evidence="2" type="ORF">pmac_cds_656</name>
</gene>
<dbReference type="Proteomes" id="UP000249758">
    <property type="component" value="Segment"/>
</dbReference>